<dbReference type="OrthoDB" id="7428225at2759"/>
<protein>
    <submittedName>
        <fullName evidence="1">Uncharacterized protein</fullName>
    </submittedName>
</protein>
<dbReference type="EMBL" id="JANIIK010000116">
    <property type="protein sequence ID" value="KAJ3587369.1"/>
    <property type="molecule type" value="Genomic_DNA"/>
</dbReference>
<gene>
    <name evidence="1" type="ORF">NHX12_010967</name>
</gene>
<evidence type="ECO:0000313" key="2">
    <source>
        <dbReference type="Proteomes" id="UP001148018"/>
    </source>
</evidence>
<dbReference type="Proteomes" id="UP001148018">
    <property type="component" value="Unassembled WGS sequence"/>
</dbReference>
<name>A0A9Q0DFB6_9TELE</name>
<accession>A0A9Q0DFB6</accession>
<sequence length="136" mass="15558">MKSTSNKTQLLRLLCTYDLTADKILLVNHMDRIVKHEEADVTLISNMLEAARAGAPTIRILSDDTVVFVLLVYWAWKANVESAVQMEKWDGIVHTMSRTTPPSGHWVKNVRVSWECMRCQDVTLSPTPVERARHLR</sequence>
<reference evidence="1" key="1">
    <citation type="submission" date="2022-07" db="EMBL/GenBank/DDBJ databases">
        <title>Chromosome-level genome of Muraenolepis orangiensis.</title>
        <authorList>
            <person name="Kim J."/>
        </authorList>
    </citation>
    <scope>NUCLEOTIDE SEQUENCE</scope>
    <source>
        <strain evidence="1">KU_S4_2022</strain>
        <tissue evidence="1">Muscle</tissue>
    </source>
</reference>
<proteinExistence type="predicted"/>
<comment type="caution">
    <text evidence="1">The sequence shown here is derived from an EMBL/GenBank/DDBJ whole genome shotgun (WGS) entry which is preliminary data.</text>
</comment>
<dbReference type="AlphaFoldDB" id="A0A9Q0DFB6"/>
<keyword evidence="2" id="KW-1185">Reference proteome</keyword>
<evidence type="ECO:0000313" key="1">
    <source>
        <dbReference type="EMBL" id="KAJ3587369.1"/>
    </source>
</evidence>
<organism evidence="1 2">
    <name type="scientific">Muraenolepis orangiensis</name>
    <name type="common">Patagonian moray cod</name>
    <dbReference type="NCBI Taxonomy" id="630683"/>
    <lineage>
        <taxon>Eukaryota</taxon>
        <taxon>Metazoa</taxon>
        <taxon>Chordata</taxon>
        <taxon>Craniata</taxon>
        <taxon>Vertebrata</taxon>
        <taxon>Euteleostomi</taxon>
        <taxon>Actinopterygii</taxon>
        <taxon>Neopterygii</taxon>
        <taxon>Teleostei</taxon>
        <taxon>Neoteleostei</taxon>
        <taxon>Acanthomorphata</taxon>
        <taxon>Zeiogadaria</taxon>
        <taxon>Gadariae</taxon>
        <taxon>Gadiformes</taxon>
        <taxon>Muraenolepidoidei</taxon>
        <taxon>Muraenolepididae</taxon>
        <taxon>Muraenolepis</taxon>
    </lineage>
</organism>